<accession>A0A192Y899</accession>
<proteinExistence type="predicted"/>
<evidence type="ECO:0000313" key="1">
    <source>
        <dbReference type="EMBL" id="ANM45853.1"/>
    </source>
</evidence>
<gene>
    <name evidence="1" type="ORF">NBD2_11</name>
</gene>
<dbReference type="EMBL" id="KX130668">
    <property type="protein sequence ID" value="ANM45853.1"/>
    <property type="molecule type" value="Genomic_DNA"/>
</dbReference>
<dbReference type="Proteomes" id="UP000202254">
    <property type="component" value="Segment"/>
</dbReference>
<keyword evidence="2" id="KW-1185">Reference proteome</keyword>
<dbReference type="GeneID" id="29079441"/>
<protein>
    <submittedName>
        <fullName evidence="1">Uncharacterized protein</fullName>
    </submittedName>
</protein>
<name>A0A192Y899_9CAUD</name>
<dbReference type="RefSeq" id="YP_009284635.1">
    <property type="nucleotide sequence ID" value="NC_031050.1"/>
</dbReference>
<sequence length="80" mass="9296">MRKLTRDEERFKSCLKKSKSKTIHLSTNGSQLFWYFKDVDQTGWHPETITDLIRDDLIQIRLMVGGGAGVAYYQGITWSK</sequence>
<dbReference type="KEGG" id="vg:29079441"/>
<reference evidence="1 2" key="1">
    <citation type="submission" date="2016-04" db="EMBL/GenBank/DDBJ databases">
        <title>Complete Genome of E. coli phage vB_EcoS_NBD2.</title>
        <authorList>
            <person name="Truncaite L."/>
            <person name="Kaliniene L."/>
            <person name="Zajanckauskaite A."/>
            <person name="Meskys R."/>
        </authorList>
    </citation>
    <scope>NUCLEOTIDE SEQUENCE [LARGE SCALE GENOMIC DNA]</scope>
</reference>
<evidence type="ECO:0000313" key="2">
    <source>
        <dbReference type="Proteomes" id="UP000202254"/>
    </source>
</evidence>
<organism evidence="1 2">
    <name type="scientific">Escherichia phage vB_EcoS_NBD2</name>
    <dbReference type="NCBI Taxonomy" id="1852563"/>
    <lineage>
        <taxon>Viruses</taxon>
        <taxon>Duplodnaviria</taxon>
        <taxon>Heunggongvirae</taxon>
        <taxon>Uroviricota</taxon>
        <taxon>Caudoviricetes</taxon>
        <taxon>Drexlerviridae</taxon>
        <taxon>Vilniusvirus</taxon>
        <taxon>Vilniusvirus NBD2</taxon>
    </lineage>
</organism>